<evidence type="ECO:0000313" key="3">
    <source>
        <dbReference type="EMBL" id="MEQ1408210.1"/>
    </source>
</evidence>
<evidence type="ECO:0000259" key="2">
    <source>
        <dbReference type="Pfam" id="PF05901"/>
    </source>
</evidence>
<dbReference type="RefSeq" id="WP_037154060.1">
    <property type="nucleotide sequence ID" value="NZ_JBEAAL010000024.1"/>
</dbReference>
<keyword evidence="4" id="KW-1185">Reference proteome</keyword>
<comment type="caution">
    <text evidence="3">The sequence shown here is derived from an EMBL/GenBank/DDBJ whole genome shotgun (WGS) entry which is preliminary data.</text>
</comment>
<dbReference type="EMBL" id="JBEAAL010000024">
    <property type="protein sequence ID" value="MEQ1408210.1"/>
    <property type="molecule type" value="Genomic_DNA"/>
</dbReference>
<feature type="domain" description="Excalibur calcium-binding" evidence="2">
    <location>
        <begin position="25"/>
        <end position="58"/>
    </location>
</feature>
<name>A0ABV0M8N9_9HYPH</name>
<protein>
    <submittedName>
        <fullName evidence="3">Excalibur calcium-binding domain-containing protein</fullName>
    </submittedName>
</protein>
<reference evidence="3 4" key="1">
    <citation type="submission" date="2024-05" db="EMBL/GenBank/DDBJ databases">
        <title>Neorhizobium sp. Rsf11, a plant growth promoting and heavy metal resistant PAH-degrader.</title>
        <authorList>
            <person name="Golubev S.N."/>
            <person name="Muratova A.Y."/>
            <person name="Markelova M.I."/>
        </authorList>
    </citation>
    <scope>NUCLEOTIDE SEQUENCE [LARGE SCALE GENOMIC DNA]</scope>
    <source>
        <strain evidence="3 4">Rsf11</strain>
    </source>
</reference>
<sequence>MKRPTILICILTALAASTTYAQSSRKSCKQVDSCEEAVEIWCEGYRRADADKDGIPCENICHTREQVEEIRSRIGC</sequence>
<dbReference type="Proteomes" id="UP001496627">
    <property type="component" value="Unassembled WGS sequence"/>
</dbReference>
<feature type="chain" id="PRO_5047182392" evidence="1">
    <location>
        <begin position="22"/>
        <end position="76"/>
    </location>
</feature>
<dbReference type="Pfam" id="PF05901">
    <property type="entry name" value="Excalibur"/>
    <property type="match status" value="1"/>
</dbReference>
<dbReference type="InterPro" id="IPR008613">
    <property type="entry name" value="Excalibur_Ca-bd_domain"/>
</dbReference>
<gene>
    <name evidence="3" type="ORF">ABK249_25090</name>
</gene>
<feature type="signal peptide" evidence="1">
    <location>
        <begin position="1"/>
        <end position="21"/>
    </location>
</feature>
<keyword evidence="1" id="KW-0732">Signal</keyword>
<evidence type="ECO:0000256" key="1">
    <source>
        <dbReference type="SAM" id="SignalP"/>
    </source>
</evidence>
<proteinExistence type="predicted"/>
<organism evidence="3 4">
    <name type="scientific">Neorhizobium phenanthreniclasticum</name>
    <dbReference type="NCBI Taxonomy" id="3157917"/>
    <lineage>
        <taxon>Bacteria</taxon>
        <taxon>Pseudomonadati</taxon>
        <taxon>Pseudomonadota</taxon>
        <taxon>Alphaproteobacteria</taxon>
        <taxon>Hyphomicrobiales</taxon>
        <taxon>Rhizobiaceae</taxon>
        <taxon>Rhizobium/Agrobacterium group</taxon>
        <taxon>Neorhizobium</taxon>
    </lineage>
</organism>
<accession>A0ABV0M8N9</accession>
<evidence type="ECO:0000313" key="4">
    <source>
        <dbReference type="Proteomes" id="UP001496627"/>
    </source>
</evidence>